<comment type="caution">
    <text evidence="1">The sequence shown here is derived from an EMBL/GenBank/DDBJ whole genome shotgun (WGS) entry which is preliminary data.</text>
</comment>
<sequence>MKILEQENDYIKREIQKLTMVLKKLIDKTNSADINNFQAIVSETDEKLKEFFDMSLTEIVAPENFELVKRLENINEEHLENLINLLFQIFQKSQEYKIEQAIDMTKLSEKLLLMIDLANEKTNDFSIERMNIKNKIIQIKNSTK</sequence>
<dbReference type="Proteomes" id="UP001244787">
    <property type="component" value="Unassembled WGS sequence"/>
</dbReference>
<dbReference type="EMBL" id="JAUGQQ010000001">
    <property type="protein sequence ID" value="MDN3723026.1"/>
    <property type="molecule type" value="Genomic_DNA"/>
</dbReference>
<evidence type="ECO:0008006" key="3">
    <source>
        <dbReference type="Google" id="ProtNLM"/>
    </source>
</evidence>
<reference evidence="1 2" key="1">
    <citation type="submission" date="2023-06" db="EMBL/GenBank/DDBJ databases">
        <authorList>
            <person name="Ye Y.-Q."/>
            <person name="Du Z.-J."/>
        </authorList>
    </citation>
    <scope>NUCLEOTIDE SEQUENCE [LARGE SCALE GENOMIC DNA]</scope>
    <source>
        <strain evidence="1 2">SDUM287046</strain>
    </source>
</reference>
<protein>
    <recommendedName>
        <fullName evidence="3">TerB family tellurite resistance protein</fullName>
    </recommendedName>
</protein>
<evidence type="ECO:0000313" key="1">
    <source>
        <dbReference type="EMBL" id="MDN3723026.1"/>
    </source>
</evidence>
<keyword evidence="2" id="KW-1185">Reference proteome</keyword>
<organism evidence="1 2">
    <name type="scientific">Aequorivita aurantiaca</name>
    <dbReference type="NCBI Taxonomy" id="3053356"/>
    <lineage>
        <taxon>Bacteria</taxon>
        <taxon>Pseudomonadati</taxon>
        <taxon>Bacteroidota</taxon>
        <taxon>Flavobacteriia</taxon>
        <taxon>Flavobacteriales</taxon>
        <taxon>Flavobacteriaceae</taxon>
        <taxon>Aequorivita</taxon>
    </lineage>
</organism>
<gene>
    <name evidence="1" type="ORF">QRD02_01410</name>
</gene>
<dbReference type="RefSeq" id="WP_290253106.1">
    <property type="nucleotide sequence ID" value="NZ_JAUGQQ010000001.1"/>
</dbReference>
<accession>A0ABT8DCZ1</accession>
<name>A0ABT8DCZ1_9FLAO</name>
<proteinExistence type="predicted"/>
<evidence type="ECO:0000313" key="2">
    <source>
        <dbReference type="Proteomes" id="UP001244787"/>
    </source>
</evidence>